<evidence type="ECO:0000256" key="8">
    <source>
        <dbReference type="ARBA" id="ARBA00022975"/>
    </source>
</evidence>
<dbReference type="GO" id="GO:0005524">
    <property type="term" value="F:ATP binding"/>
    <property type="evidence" value="ECO:0007669"/>
    <property type="project" value="UniProtKB-UniRule"/>
</dbReference>
<dbReference type="FunFam" id="3.50.30.20:FF:000001">
    <property type="entry name" value="Carbamoyl-phosphate synthase small chain"/>
    <property type="match status" value="1"/>
</dbReference>
<keyword evidence="11" id="KW-0028">Amino-acid biosynthesis</keyword>
<evidence type="ECO:0000259" key="12">
    <source>
        <dbReference type="SMART" id="SM01097"/>
    </source>
</evidence>
<dbReference type="GO" id="GO:0044205">
    <property type="term" value="P:'de novo' UMP biosynthetic process"/>
    <property type="evidence" value="ECO:0007669"/>
    <property type="project" value="UniProtKB-UniRule"/>
</dbReference>
<keyword evidence="11" id="KW-0055">Arginine biosynthesis</keyword>
<protein>
    <recommendedName>
        <fullName evidence="11">Carbamoyl phosphate synthase small chain</fullName>
        <ecNumber evidence="11">6.3.5.5</ecNumber>
    </recommendedName>
    <alternativeName>
        <fullName evidence="11">Carbamoyl phosphate synthetase glutamine chain</fullName>
    </alternativeName>
</protein>
<keyword evidence="4 11" id="KW-0436">Ligase</keyword>
<evidence type="ECO:0000256" key="10">
    <source>
        <dbReference type="ARBA" id="ARBA00049285"/>
    </source>
</evidence>
<dbReference type="PROSITE" id="PS51273">
    <property type="entry name" value="GATASE_TYPE_1"/>
    <property type="match status" value="1"/>
</dbReference>
<evidence type="ECO:0000256" key="11">
    <source>
        <dbReference type="HAMAP-Rule" id="MF_01209"/>
    </source>
</evidence>
<name>A0A1F5YFK7_9BACT</name>
<feature type="active site" evidence="11">
    <location>
        <position position="384"/>
    </location>
</feature>
<dbReference type="EMBL" id="MFIV01000072">
    <property type="protein sequence ID" value="OGF98631.1"/>
    <property type="molecule type" value="Genomic_DNA"/>
</dbReference>
<organism evidence="13 14">
    <name type="scientific">Candidatus Glassbacteria bacterium GWA2_58_10</name>
    <dbReference type="NCBI Taxonomy" id="1817865"/>
    <lineage>
        <taxon>Bacteria</taxon>
        <taxon>Candidatus Glassiibacteriota</taxon>
    </lineage>
</organism>
<dbReference type="InterPro" id="IPR017926">
    <property type="entry name" value="GATASE"/>
</dbReference>
<dbReference type="CDD" id="cd01744">
    <property type="entry name" value="GATase1_CPSase"/>
    <property type="match status" value="1"/>
</dbReference>
<evidence type="ECO:0000256" key="3">
    <source>
        <dbReference type="ARBA" id="ARBA00007800"/>
    </source>
</evidence>
<feature type="active site" evidence="11">
    <location>
        <position position="382"/>
    </location>
</feature>
<feature type="domain" description="Carbamoyl-phosphate synthase small subunit N-terminal" evidence="12">
    <location>
        <begin position="9"/>
        <end position="139"/>
    </location>
</feature>
<comment type="catalytic activity">
    <reaction evidence="10 11">
        <text>L-glutamine + H2O = L-glutamate + NH4(+)</text>
        <dbReference type="Rhea" id="RHEA:15889"/>
        <dbReference type="ChEBI" id="CHEBI:15377"/>
        <dbReference type="ChEBI" id="CHEBI:28938"/>
        <dbReference type="ChEBI" id="CHEBI:29985"/>
        <dbReference type="ChEBI" id="CHEBI:58359"/>
    </reaction>
</comment>
<comment type="similarity">
    <text evidence="3 11">Belongs to the CarA family.</text>
</comment>
<dbReference type="GO" id="GO:0006207">
    <property type="term" value="P:'de novo' pyrimidine nucleobase biosynthetic process"/>
    <property type="evidence" value="ECO:0007669"/>
    <property type="project" value="InterPro"/>
</dbReference>
<dbReference type="NCBIfam" id="TIGR01368">
    <property type="entry name" value="CPSaseIIsmall"/>
    <property type="match status" value="1"/>
</dbReference>
<comment type="pathway">
    <text evidence="1 11">Pyrimidine metabolism; UMP biosynthesis via de novo pathway; (S)-dihydroorotate from bicarbonate: step 1/3.</text>
</comment>
<dbReference type="Gene3D" id="3.40.50.880">
    <property type="match status" value="1"/>
</dbReference>
<dbReference type="SUPFAM" id="SSF52021">
    <property type="entry name" value="Carbamoyl phosphate synthetase, small subunit N-terminal domain"/>
    <property type="match status" value="1"/>
</dbReference>
<sequence length="420" mass="45801">MTRIKKQNKRAVLVIEDGRTFQGTSFGAEGEALGEVVFNTSMTGYQEIICDPSYNGQIVTMTYPHIGNTGVNPTDIESSKIQVAGFVVRENSGYHSNWRATGSLDEYLHQAGVVGIEDLDTRALTLHIREKGAMKGIISTVDFNYESLMNKLYKFPGLVGRDLVKNVTTEKSYLYGPGAEPENPAAYYIYTPGAPGELQNRPAGGNHGKHYVVAIDCGIKFNILRILSFFDCTVIVVPASYGSAEILSLNPDGLFISNGPGDPEGVPYVIETLREILQVQPELPVFGICLGIQLLGLAFGGKTFKLKFGHRGANHPVLDLATGKIEITTQNHGFAVAGSKDAQGAWQIDNCPDLEVTHINLNDQTIEGFRHKSRPVYCVQYHPESSAGPHDSWYLFQRFIRHIEEHKAALVGSAAGAASA</sequence>
<evidence type="ECO:0000256" key="6">
    <source>
        <dbReference type="ARBA" id="ARBA00022840"/>
    </source>
</evidence>
<comment type="subunit">
    <text evidence="11">Composed of two chains; the small (or glutamine) chain promotes the hydrolysis of glutamine to ammonia, which is used by the large (or ammonia) chain to synthesize carbamoyl phosphate. Tetramer of heterodimers (alpha,beta)4.</text>
</comment>
<dbReference type="PRINTS" id="PR00097">
    <property type="entry name" value="ANTSNTHASEII"/>
</dbReference>
<dbReference type="InterPro" id="IPR036480">
    <property type="entry name" value="CarbP_synth_ssu_N_sf"/>
</dbReference>
<evidence type="ECO:0000256" key="9">
    <source>
        <dbReference type="ARBA" id="ARBA00048816"/>
    </source>
</evidence>
<dbReference type="UniPathway" id="UPA00070">
    <property type="reaction ID" value="UER00115"/>
</dbReference>
<dbReference type="PRINTS" id="PR00096">
    <property type="entry name" value="GATASE"/>
</dbReference>
<evidence type="ECO:0000256" key="4">
    <source>
        <dbReference type="ARBA" id="ARBA00022598"/>
    </source>
</evidence>
<feature type="binding site" evidence="11">
    <location>
        <position position="333"/>
    </location>
    <ligand>
        <name>L-glutamine</name>
        <dbReference type="ChEBI" id="CHEBI:58359"/>
    </ligand>
</feature>
<dbReference type="InterPro" id="IPR029062">
    <property type="entry name" value="Class_I_gatase-like"/>
</dbReference>
<dbReference type="NCBIfam" id="NF009475">
    <property type="entry name" value="PRK12838.1"/>
    <property type="match status" value="1"/>
</dbReference>
<dbReference type="PANTHER" id="PTHR43418:SF7">
    <property type="entry name" value="CARBAMOYL-PHOSPHATE SYNTHASE SMALL CHAIN"/>
    <property type="match status" value="1"/>
</dbReference>
<dbReference type="InterPro" id="IPR050472">
    <property type="entry name" value="Anth_synth/Amidotransfase"/>
</dbReference>
<dbReference type="InterPro" id="IPR006274">
    <property type="entry name" value="CarbamoylP_synth_ssu"/>
</dbReference>
<dbReference type="GO" id="GO:0006526">
    <property type="term" value="P:L-arginine biosynthetic process"/>
    <property type="evidence" value="ECO:0007669"/>
    <property type="project" value="UniProtKB-UniRule"/>
</dbReference>
<dbReference type="PRINTS" id="PR00099">
    <property type="entry name" value="CPSGATASE"/>
</dbReference>
<evidence type="ECO:0000256" key="5">
    <source>
        <dbReference type="ARBA" id="ARBA00022741"/>
    </source>
</evidence>
<dbReference type="AlphaFoldDB" id="A0A1F5YFK7"/>
<dbReference type="Gene3D" id="3.50.30.20">
    <property type="entry name" value="Carbamoyl-phosphate synthase small subunit, N-terminal domain"/>
    <property type="match status" value="1"/>
</dbReference>
<feature type="region of interest" description="CPSase" evidence="11">
    <location>
        <begin position="1"/>
        <end position="209"/>
    </location>
</feature>
<dbReference type="SMART" id="SM01097">
    <property type="entry name" value="CPSase_sm_chain"/>
    <property type="match status" value="1"/>
</dbReference>
<feature type="binding site" evidence="11">
    <location>
        <position position="53"/>
    </location>
    <ligand>
        <name>L-glutamine</name>
        <dbReference type="ChEBI" id="CHEBI:58359"/>
    </ligand>
</feature>
<comment type="function">
    <text evidence="11">Small subunit of the glutamine-dependent carbamoyl phosphate synthetase (CPSase). CPSase catalyzes the formation of carbamoyl phosphate from the ammonia moiety of glutamine, carbonate, and phosphate donated by ATP, constituting the first step of 2 biosynthetic pathways, one leading to arginine and/or urea and the other to pyrimidine nucleotides. The small subunit (glutamine amidotransferase) binds and cleaves glutamine to supply the large subunit with the substrate ammonia.</text>
</comment>
<dbReference type="UniPathway" id="UPA00068">
    <property type="reaction ID" value="UER00171"/>
</dbReference>
<dbReference type="GO" id="GO:0004088">
    <property type="term" value="F:carbamoyl-phosphate synthase (glutamine-hydrolyzing) activity"/>
    <property type="evidence" value="ECO:0007669"/>
    <property type="project" value="UniProtKB-UniRule"/>
</dbReference>
<comment type="catalytic activity">
    <reaction evidence="9 11">
        <text>hydrogencarbonate + L-glutamine + 2 ATP + H2O = carbamoyl phosphate + L-glutamate + 2 ADP + phosphate + 2 H(+)</text>
        <dbReference type="Rhea" id="RHEA:18633"/>
        <dbReference type="ChEBI" id="CHEBI:15377"/>
        <dbReference type="ChEBI" id="CHEBI:15378"/>
        <dbReference type="ChEBI" id="CHEBI:17544"/>
        <dbReference type="ChEBI" id="CHEBI:29985"/>
        <dbReference type="ChEBI" id="CHEBI:30616"/>
        <dbReference type="ChEBI" id="CHEBI:43474"/>
        <dbReference type="ChEBI" id="CHEBI:58228"/>
        <dbReference type="ChEBI" id="CHEBI:58359"/>
        <dbReference type="ChEBI" id="CHEBI:456216"/>
        <dbReference type="EC" id="6.3.5.5"/>
    </reaction>
</comment>
<keyword evidence="5 11" id="KW-0547">Nucleotide-binding</keyword>
<gene>
    <name evidence="11" type="primary">carA</name>
    <name evidence="13" type="ORF">A2Z86_02415</name>
</gene>
<comment type="pathway">
    <text evidence="2 11">Amino-acid biosynthesis; L-arginine biosynthesis; carbamoyl phosphate from bicarbonate: step 1/1.</text>
</comment>
<dbReference type="Pfam" id="PF00988">
    <property type="entry name" value="CPSase_sm_chain"/>
    <property type="match status" value="1"/>
</dbReference>
<dbReference type="PANTHER" id="PTHR43418">
    <property type="entry name" value="MULTIFUNCTIONAL TRYPTOPHAN BIOSYNTHESIS PROTEIN-RELATED"/>
    <property type="match status" value="1"/>
</dbReference>
<feature type="binding site" evidence="11">
    <location>
        <position position="290"/>
    </location>
    <ligand>
        <name>L-glutamine</name>
        <dbReference type="ChEBI" id="CHEBI:58359"/>
    </ligand>
</feature>
<dbReference type="SUPFAM" id="SSF52317">
    <property type="entry name" value="Class I glutamine amidotransferase-like"/>
    <property type="match status" value="1"/>
</dbReference>
<comment type="caution">
    <text evidence="13">The sequence shown here is derived from an EMBL/GenBank/DDBJ whole genome shotgun (WGS) entry which is preliminary data.</text>
</comment>
<dbReference type="Pfam" id="PF00117">
    <property type="entry name" value="GATase"/>
    <property type="match status" value="1"/>
</dbReference>
<feature type="binding site" evidence="11">
    <location>
        <position position="334"/>
    </location>
    <ligand>
        <name>L-glutamine</name>
        <dbReference type="ChEBI" id="CHEBI:58359"/>
    </ligand>
</feature>
<evidence type="ECO:0000313" key="13">
    <source>
        <dbReference type="EMBL" id="OGF98631.1"/>
    </source>
</evidence>
<keyword evidence="8 11" id="KW-0665">Pyrimidine biosynthesis</keyword>
<evidence type="ECO:0000256" key="7">
    <source>
        <dbReference type="ARBA" id="ARBA00022962"/>
    </source>
</evidence>
<dbReference type="HAMAP" id="MF_01209">
    <property type="entry name" value="CPSase_S_chain"/>
    <property type="match status" value="1"/>
</dbReference>
<feature type="active site" description="Nucleophile" evidence="11">
    <location>
        <position position="289"/>
    </location>
</feature>
<evidence type="ECO:0000256" key="1">
    <source>
        <dbReference type="ARBA" id="ARBA00004812"/>
    </source>
</evidence>
<dbReference type="EC" id="6.3.5.5" evidence="11"/>
<accession>A0A1F5YFK7</accession>
<dbReference type="Proteomes" id="UP000176992">
    <property type="component" value="Unassembled WGS sequence"/>
</dbReference>
<feature type="binding site" evidence="11">
    <location>
        <position position="259"/>
    </location>
    <ligand>
        <name>L-glutamine</name>
        <dbReference type="ChEBI" id="CHEBI:58359"/>
    </ligand>
</feature>
<reference evidence="13 14" key="1">
    <citation type="journal article" date="2016" name="Nat. Commun.">
        <title>Thousands of microbial genomes shed light on interconnected biogeochemical processes in an aquifer system.</title>
        <authorList>
            <person name="Anantharaman K."/>
            <person name="Brown C.T."/>
            <person name="Hug L.A."/>
            <person name="Sharon I."/>
            <person name="Castelle C.J."/>
            <person name="Probst A.J."/>
            <person name="Thomas B.C."/>
            <person name="Singh A."/>
            <person name="Wilkins M.J."/>
            <person name="Karaoz U."/>
            <person name="Brodie E.L."/>
            <person name="Williams K.H."/>
            <person name="Hubbard S.S."/>
            <person name="Banfield J.F."/>
        </authorList>
    </citation>
    <scope>NUCLEOTIDE SEQUENCE [LARGE SCALE GENOMIC DNA]</scope>
</reference>
<evidence type="ECO:0000313" key="14">
    <source>
        <dbReference type="Proteomes" id="UP000176992"/>
    </source>
</evidence>
<dbReference type="GO" id="GO:0006541">
    <property type="term" value="P:glutamine metabolic process"/>
    <property type="evidence" value="ECO:0007669"/>
    <property type="project" value="InterPro"/>
</dbReference>
<dbReference type="InterPro" id="IPR002474">
    <property type="entry name" value="CarbamoylP_synth_ssu_N"/>
</dbReference>
<dbReference type="GO" id="GO:0004359">
    <property type="term" value="F:glutaminase activity"/>
    <property type="evidence" value="ECO:0007669"/>
    <property type="project" value="RHEA"/>
</dbReference>
<proteinExistence type="inferred from homology"/>
<keyword evidence="7 11" id="KW-0315">Glutamine amidotransferase</keyword>
<feature type="binding site" evidence="11">
    <location>
        <position position="331"/>
    </location>
    <ligand>
        <name>L-glutamine</name>
        <dbReference type="ChEBI" id="CHEBI:58359"/>
    </ligand>
</feature>
<feature type="binding site" evidence="11">
    <location>
        <position position="261"/>
    </location>
    <ligand>
        <name>L-glutamine</name>
        <dbReference type="ChEBI" id="CHEBI:58359"/>
    </ligand>
</feature>
<dbReference type="InterPro" id="IPR035686">
    <property type="entry name" value="CPSase_GATase1"/>
</dbReference>
<keyword evidence="6 11" id="KW-0067">ATP-binding</keyword>
<evidence type="ECO:0000256" key="2">
    <source>
        <dbReference type="ARBA" id="ARBA00005077"/>
    </source>
</evidence>
<feature type="binding site" evidence="11">
    <location>
        <position position="293"/>
    </location>
    <ligand>
        <name>L-glutamine</name>
        <dbReference type="ChEBI" id="CHEBI:58359"/>
    </ligand>
</feature>